<feature type="region of interest" description="Disordered" evidence="1">
    <location>
        <begin position="121"/>
        <end position="154"/>
    </location>
</feature>
<dbReference type="EMBL" id="BDCX01000011">
    <property type="protein sequence ID" value="GAT68747.1"/>
    <property type="molecule type" value="Genomic_DNA"/>
</dbReference>
<evidence type="ECO:0000256" key="1">
    <source>
        <dbReference type="SAM" id="MobiDB-lite"/>
    </source>
</evidence>
<organism evidence="2 3">
    <name type="scientific">Planomonospora sphaerica</name>
    <dbReference type="NCBI Taxonomy" id="161355"/>
    <lineage>
        <taxon>Bacteria</taxon>
        <taxon>Bacillati</taxon>
        <taxon>Actinomycetota</taxon>
        <taxon>Actinomycetes</taxon>
        <taxon>Streptosporangiales</taxon>
        <taxon>Streptosporangiaceae</taxon>
        <taxon>Planomonospora</taxon>
    </lineage>
</organism>
<sequence length="208" mass="22558">MIRAGRTAVDAADLAKLHGITSVVTARKKGLYSDPTLPAPISATRKRLWDRDQAAAHAAGEPIPELPAEDDPDDLLEAQEAAALWEITPKRWLKNVAEDYAPPASAEVYGIPHWTRATVTGYRRPGAGAGAGRPRGARDSRPRARSVRDEQHHKRVRQVQEMVKAAAAEKRELKGPDVAVELGISRAQGRRLLDIALGLQAEGAATHR</sequence>
<reference evidence="2 3" key="1">
    <citation type="journal article" date="2016" name="Genome Announc.">
        <title>Draft Genome Sequence of Planomonospora sphaerica JCM9374, a Rare Actinomycete.</title>
        <authorList>
            <person name="Dohra H."/>
            <person name="Suzuki T."/>
            <person name="Inoue Y."/>
            <person name="Kodani S."/>
        </authorList>
    </citation>
    <scope>NUCLEOTIDE SEQUENCE [LARGE SCALE GENOMIC DNA]</scope>
    <source>
        <strain evidence="2 3">JCM 9374</strain>
    </source>
</reference>
<feature type="region of interest" description="Disordered" evidence="1">
    <location>
        <begin position="52"/>
        <end position="71"/>
    </location>
</feature>
<evidence type="ECO:0000313" key="2">
    <source>
        <dbReference type="EMBL" id="GAT68747.1"/>
    </source>
</evidence>
<comment type="caution">
    <text evidence="2">The sequence shown here is derived from an EMBL/GenBank/DDBJ whole genome shotgun (WGS) entry which is preliminary data.</text>
</comment>
<keyword evidence="3" id="KW-1185">Reference proteome</keyword>
<protein>
    <submittedName>
        <fullName evidence="2">Proteoglycan-4</fullName>
    </submittedName>
</protein>
<name>A0A171DIM3_9ACTN</name>
<feature type="compositionally biased region" description="Basic and acidic residues" evidence="1">
    <location>
        <begin position="136"/>
        <end position="152"/>
    </location>
</feature>
<gene>
    <name evidence="2" type="ORF">PS9374_04412</name>
</gene>
<dbReference type="AlphaFoldDB" id="A0A171DIM3"/>
<proteinExistence type="predicted"/>
<dbReference type="Proteomes" id="UP000077701">
    <property type="component" value="Unassembled WGS sequence"/>
</dbReference>
<dbReference type="OrthoDB" id="3538613at2"/>
<evidence type="ECO:0000313" key="3">
    <source>
        <dbReference type="Proteomes" id="UP000077701"/>
    </source>
</evidence>
<reference evidence="3" key="2">
    <citation type="submission" date="2016-04" db="EMBL/GenBank/DDBJ databases">
        <title>Planomonospora sphaerica JCM9374 whole genome shotgun sequence.</title>
        <authorList>
            <person name="Suzuki T."/>
            <person name="Dohra H."/>
            <person name="Kodani S."/>
        </authorList>
    </citation>
    <scope>NUCLEOTIDE SEQUENCE [LARGE SCALE GENOMIC DNA]</scope>
    <source>
        <strain evidence="3">JCM 9374</strain>
    </source>
</reference>
<accession>A0A171DIM3</accession>
<dbReference type="RefSeq" id="WP_068899563.1">
    <property type="nucleotide sequence ID" value="NZ_BDCX01000011.1"/>
</dbReference>